<proteinExistence type="predicted"/>
<feature type="region of interest" description="Disordered" evidence="1">
    <location>
        <begin position="1"/>
        <end position="51"/>
    </location>
</feature>
<gene>
    <name evidence="2" type="ORF">LCGC14_2413080</name>
</gene>
<evidence type="ECO:0000256" key="1">
    <source>
        <dbReference type="SAM" id="MobiDB-lite"/>
    </source>
</evidence>
<dbReference type="EMBL" id="LAZR01036506">
    <property type="protein sequence ID" value="KKL24661.1"/>
    <property type="molecule type" value="Genomic_DNA"/>
</dbReference>
<reference evidence="2" key="1">
    <citation type="journal article" date="2015" name="Nature">
        <title>Complex archaea that bridge the gap between prokaryotes and eukaryotes.</title>
        <authorList>
            <person name="Spang A."/>
            <person name="Saw J.H."/>
            <person name="Jorgensen S.L."/>
            <person name="Zaremba-Niedzwiedzka K."/>
            <person name="Martijn J."/>
            <person name="Lind A.E."/>
            <person name="van Eijk R."/>
            <person name="Schleper C."/>
            <person name="Guy L."/>
            <person name="Ettema T.J."/>
        </authorList>
    </citation>
    <scope>NUCLEOTIDE SEQUENCE</scope>
</reference>
<name>A0A0F9E417_9ZZZZ</name>
<accession>A0A0F9E417</accession>
<dbReference type="AlphaFoldDB" id="A0A0F9E417"/>
<feature type="non-terminal residue" evidence="2">
    <location>
        <position position="94"/>
    </location>
</feature>
<organism evidence="2">
    <name type="scientific">marine sediment metagenome</name>
    <dbReference type="NCBI Taxonomy" id="412755"/>
    <lineage>
        <taxon>unclassified sequences</taxon>
        <taxon>metagenomes</taxon>
        <taxon>ecological metagenomes</taxon>
    </lineage>
</organism>
<protein>
    <submittedName>
        <fullName evidence="2">Uncharacterized protein</fullName>
    </submittedName>
</protein>
<sequence>MSDQQEDPKIKQLSEQVESEKKEKEQIRAEFDEKSKKQQEEAVNKFEDQAKGFDEKWEERSKLHDEEVSRLKEELKKIAASKGVKININPKGCY</sequence>
<evidence type="ECO:0000313" key="2">
    <source>
        <dbReference type="EMBL" id="KKL24661.1"/>
    </source>
</evidence>
<comment type="caution">
    <text evidence="2">The sequence shown here is derived from an EMBL/GenBank/DDBJ whole genome shotgun (WGS) entry which is preliminary data.</text>
</comment>